<dbReference type="Proteomes" id="UP000193689">
    <property type="component" value="Unassembled WGS sequence"/>
</dbReference>
<dbReference type="InParanoid" id="A0A1Y2EFW0"/>
<accession>A0A1Y2EFW0</accession>
<feature type="compositionally biased region" description="Basic and acidic residues" evidence="1">
    <location>
        <begin position="1247"/>
        <end position="1265"/>
    </location>
</feature>
<feature type="compositionally biased region" description="Basic and acidic residues" evidence="1">
    <location>
        <begin position="296"/>
        <end position="319"/>
    </location>
</feature>
<feature type="compositionally biased region" description="Low complexity" evidence="1">
    <location>
        <begin position="1108"/>
        <end position="1121"/>
    </location>
</feature>
<gene>
    <name evidence="2" type="ORF">BCR38DRAFT_107247</name>
</gene>
<feature type="compositionally biased region" description="Basic and acidic residues" evidence="1">
    <location>
        <begin position="822"/>
        <end position="845"/>
    </location>
</feature>
<feature type="compositionally biased region" description="Acidic residues" evidence="1">
    <location>
        <begin position="110"/>
        <end position="121"/>
    </location>
</feature>
<sequence>MMDVATLVQQMHDNLSQIHQTVAGLNTDSHNARLDELEQKRDSILAQLQTNYEREHEELESKRRAETEAISEQRRKEDAERDARRRREDEDLRKRARDEDEQRKSKFEGEREEVDEEIEPLMDEVEEEARKVIGEGERRLRELQERRLEINCLIDEQLKMPLPTPPARKRRRNTASRGTSGGALANVAPPEANSHRTLAPLSAPDQERSLGNNEKAPEEHTEQDIDQEQREVDTAPTEGNEASSHGVDASPSHEADVTSLPQNEKLPAQEIAATSDRGELMGNGKNIVPENTEDLPQARDLDTYSNHGKNDEQAEDTLHNDLPAVGDVQKDRPLGQDLPESHESASDDESPPAHDESIELLRDTNVTASDNSHSRTGLETQDAQAPTSGDRSVYPEGFTPQDLDQGQNYGQPSHEDADETSVPDQEGTGHELDDNDVHKDMRLNQNLEGEDQPSHQDSDETTLRQEDTSDEMDNDYIHRAMRPLDQSLKGNEQPSHEDTHENSAPKQEEASQDLDDEDMHRATRLLDERLHGQGDAPSPRIEAPRNDDLVEDESEKDGSGEAELSNELHNGDVHKAMRLLNQNLPGEAPRDDNSLEDGSQKLPNDHSVEDEPEQLYIDDSIEADPEYSLNDYDRGDDRALAPSIGAGRGLEHLNYDFLDDQSKHPAQQGLDQNPPADQTKDTPKSIHESIDFPKAEGSHNPTGDTQIEHHDNPSLKAYSSDVALEQSEERDVDQLSMRKDEVDTQGKGNPDVATHLESQTGNLEADLDPPVEGAEKVSRPVSRSGNESRDHDNVLSRDDASERGEADEVGQITSKSPVLDSSAHDREHSIESRHNDGSSEDHVSIDDVDETGRPSSGISQRLGSEWKNDATETQNDVDDVASKSGVVEGAHDSQARVPDSPTRSAQAVSRPSSPDEIEESQTIKGLPNSQEVFGDLTRNDDDSAEHQAAPGLIRQLGDEDVSGHVNTATQEILSAENLQDRDQVSAVRETVAVEHTDSDDVPEPEADNLKISDETAYDIVGETESAGSEHEDDDPSDLKGHDQEPSLQSWDDNHQLDEKKITGDMRSSGLQEHHDEITELGSQDLDGYPRDTPALQHVQDDNQVTAVSPGSAPGSRPRSPGLDYEDVHAQEPADRNRDQKQQPTDDDLQSLGEPGEARGDGQVRHSLTKPVSIDGAPSFRDQIQDEGLSHVTSGHEGGIETSEKLDADHEAPDMSTLEDDKARLQQADNVNDKLSPVHESGMNSPPLEDHDGKPVSVDIHEKNETGSDSEGYDDEDRNEPLNEFGDDELELSTPRLDVSKRHWDELSDEESVTSNVHSSEDVNAASPQVGATGIRGVDEIENIHNDHRSEGNDMEKPGEGEQPLLPITRSRDLETEDHHLPELLRDNAALPSHDDNRMEMHDEAQQAYSHSVEEQDSLAGGMINDLKASDGYLRYLPSHSPDATGEHKPDQAASDSQSQRSFSDDGDVQGGEYALQSHPDDQITTDDRRETSSPRRPVRLHLNSNNHGRKSSTTMDLTSPRTQMHLNMDGKGR</sequence>
<feature type="compositionally biased region" description="Basic and acidic residues" evidence="1">
    <location>
        <begin position="1478"/>
        <end position="1493"/>
    </location>
</feature>
<feature type="compositionally biased region" description="Low complexity" evidence="1">
    <location>
        <begin position="1451"/>
        <end position="1461"/>
    </location>
</feature>
<evidence type="ECO:0000313" key="3">
    <source>
        <dbReference type="Proteomes" id="UP000193689"/>
    </source>
</evidence>
<feature type="compositionally biased region" description="Polar residues" evidence="1">
    <location>
        <begin position="364"/>
        <end position="390"/>
    </location>
</feature>
<feature type="compositionally biased region" description="Basic and acidic residues" evidence="1">
    <location>
        <begin position="727"/>
        <end position="744"/>
    </location>
</feature>
<feature type="region of interest" description="Disordered" evidence="1">
    <location>
        <begin position="976"/>
        <end position="1533"/>
    </location>
</feature>
<feature type="compositionally biased region" description="Basic and acidic residues" evidence="1">
    <location>
        <begin position="1392"/>
        <end position="1404"/>
    </location>
</feature>
<dbReference type="GeneID" id="63769555"/>
<feature type="compositionally biased region" description="Basic and acidic residues" evidence="1">
    <location>
        <begin position="1197"/>
        <end position="1223"/>
    </location>
</feature>
<feature type="compositionally biased region" description="Basic and acidic residues" evidence="1">
    <location>
        <begin position="328"/>
        <end position="362"/>
    </location>
</feature>
<comment type="caution">
    <text evidence="2">The sequence shown here is derived from an EMBL/GenBank/DDBJ whole genome shotgun (WGS) entry which is preliminary data.</text>
</comment>
<evidence type="ECO:0000313" key="2">
    <source>
        <dbReference type="EMBL" id="ORY70460.1"/>
    </source>
</evidence>
<keyword evidence="3" id="KW-1185">Reference proteome</keyword>
<feature type="compositionally biased region" description="Basic and acidic residues" evidence="1">
    <location>
        <begin position="452"/>
        <end position="467"/>
    </location>
</feature>
<feature type="region of interest" description="Disordered" evidence="1">
    <location>
        <begin position="159"/>
        <end position="961"/>
    </location>
</feature>
<feature type="compositionally biased region" description="Polar residues" evidence="1">
    <location>
        <begin position="920"/>
        <end position="931"/>
    </location>
</feature>
<feature type="compositionally biased region" description="Basic and acidic residues" evidence="1">
    <location>
        <begin position="427"/>
        <end position="442"/>
    </location>
</feature>
<dbReference type="OrthoDB" id="5245577at2759"/>
<proteinExistence type="predicted"/>
<feature type="compositionally biased region" description="Basic and acidic residues" evidence="1">
    <location>
        <begin position="1125"/>
        <end position="1140"/>
    </location>
</feature>
<name>A0A1Y2EFW0_9PEZI</name>
<feature type="compositionally biased region" description="Basic and acidic residues" evidence="1">
    <location>
        <begin position="678"/>
        <end position="697"/>
    </location>
</feature>
<feature type="compositionally biased region" description="Polar residues" evidence="1">
    <location>
        <begin position="1502"/>
        <end position="1525"/>
    </location>
</feature>
<feature type="compositionally biased region" description="Basic and acidic residues" evidence="1">
    <location>
        <begin position="786"/>
        <end position="806"/>
    </location>
</feature>
<feature type="compositionally biased region" description="Basic and acidic residues" evidence="1">
    <location>
        <begin position="1336"/>
        <end position="1359"/>
    </location>
</feature>
<dbReference type="RefSeq" id="XP_040720410.1">
    <property type="nucleotide sequence ID" value="XM_040853343.1"/>
</dbReference>
<feature type="compositionally biased region" description="Basic and acidic residues" evidence="1">
    <location>
        <begin position="215"/>
        <end position="233"/>
    </location>
</feature>
<evidence type="ECO:0000256" key="1">
    <source>
        <dbReference type="SAM" id="MobiDB-lite"/>
    </source>
</evidence>
<feature type="compositionally biased region" description="Basic and acidic residues" evidence="1">
    <location>
        <begin position="494"/>
        <end position="509"/>
    </location>
</feature>
<feature type="compositionally biased region" description="Basic and acidic residues" evidence="1">
    <location>
        <begin position="1369"/>
        <end position="1385"/>
    </location>
</feature>
<feature type="compositionally biased region" description="Polar residues" evidence="1">
    <location>
        <begin position="901"/>
        <end position="912"/>
    </location>
</feature>
<protein>
    <submittedName>
        <fullName evidence="2">Uncharacterized protein</fullName>
    </submittedName>
</protein>
<organism evidence="2 3">
    <name type="scientific">Pseudomassariella vexata</name>
    <dbReference type="NCBI Taxonomy" id="1141098"/>
    <lineage>
        <taxon>Eukaryota</taxon>
        <taxon>Fungi</taxon>
        <taxon>Dikarya</taxon>
        <taxon>Ascomycota</taxon>
        <taxon>Pezizomycotina</taxon>
        <taxon>Sordariomycetes</taxon>
        <taxon>Xylariomycetidae</taxon>
        <taxon>Amphisphaeriales</taxon>
        <taxon>Pseudomassariaceae</taxon>
        <taxon>Pseudomassariella</taxon>
    </lineage>
</organism>
<feature type="compositionally biased region" description="Basic and acidic residues" evidence="1">
    <location>
        <begin position="1051"/>
        <end position="1063"/>
    </location>
</feature>
<feature type="region of interest" description="Disordered" evidence="1">
    <location>
        <begin position="52"/>
        <end position="121"/>
    </location>
</feature>
<dbReference type="STRING" id="1141098.A0A1Y2EFW0"/>
<feature type="compositionally biased region" description="Basic and acidic residues" evidence="1">
    <location>
        <begin position="518"/>
        <end position="532"/>
    </location>
</feature>
<reference evidence="2 3" key="1">
    <citation type="submission" date="2016-07" db="EMBL/GenBank/DDBJ databases">
        <title>Pervasive Adenine N6-methylation of Active Genes in Fungi.</title>
        <authorList>
            <consortium name="DOE Joint Genome Institute"/>
            <person name="Mondo S.J."/>
            <person name="Dannebaum R.O."/>
            <person name="Kuo R.C."/>
            <person name="Labutti K."/>
            <person name="Haridas S."/>
            <person name="Kuo A."/>
            <person name="Salamov A."/>
            <person name="Ahrendt S.R."/>
            <person name="Lipzen A."/>
            <person name="Sullivan W."/>
            <person name="Andreopoulos W.B."/>
            <person name="Clum A."/>
            <person name="Lindquist E."/>
            <person name="Daum C."/>
            <person name="Ramamoorthy G.K."/>
            <person name="Gryganskyi A."/>
            <person name="Culley D."/>
            <person name="Magnuson J.K."/>
            <person name="James T.Y."/>
            <person name="O'Malley M.A."/>
            <person name="Stajich J.E."/>
            <person name="Spatafora J.W."/>
            <person name="Visel A."/>
            <person name="Grigoriev I.V."/>
        </authorList>
    </citation>
    <scope>NUCLEOTIDE SEQUENCE [LARGE SCALE GENOMIC DNA]</scope>
    <source>
        <strain evidence="2 3">CBS 129021</strain>
    </source>
</reference>
<feature type="compositionally biased region" description="Polar residues" evidence="1">
    <location>
        <begin position="402"/>
        <end position="411"/>
    </location>
</feature>
<dbReference type="EMBL" id="MCFJ01000002">
    <property type="protein sequence ID" value="ORY70460.1"/>
    <property type="molecule type" value="Genomic_DNA"/>
</dbReference>
<feature type="compositionally biased region" description="Polar residues" evidence="1">
    <location>
        <begin position="853"/>
        <end position="862"/>
    </location>
</feature>
<feature type="compositionally biased region" description="Basic and acidic residues" evidence="1">
    <location>
        <begin position="52"/>
        <end position="109"/>
    </location>
</feature>